<keyword evidence="2" id="KW-1185">Reference proteome</keyword>
<proteinExistence type="predicted"/>
<organism evidence="1 2">
    <name type="scientific">Metabacillus hrfriensis</name>
    <dbReference type="NCBI Taxonomy" id="3048891"/>
    <lineage>
        <taxon>Bacteria</taxon>
        <taxon>Bacillati</taxon>
        <taxon>Bacillota</taxon>
        <taxon>Bacilli</taxon>
        <taxon>Bacillales</taxon>
        <taxon>Bacillaceae</taxon>
        <taxon>Metabacillus</taxon>
    </lineage>
</organism>
<evidence type="ECO:0000313" key="2">
    <source>
        <dbReference type="Proteomes" id="UP001226091"/>
    </source>
</evidence>
<evidence type="ECO:0000313" key="1">
    <source>
        <dbReference type="EMBL" id="WHZ58026.1"/>
    </source>
</evidence>
<dbReference type="Proteomes" id="UP001226091">
    <property type="component" value="Chromosome"/>
</dbReference>
<sequence length="251" mass="29618">MGVSELFWSASLDEWKQGFIQNQEHYICLLCGDKTEKGVIYPVDDMFYDAEKAMKIHIEKEHGSVFDYLIGLDKKLTGLTDHQNRLLRLFYAGKNDAEIQKELEIGSSATIRNHRFVLKEKERQAKMMLTIMELLREKDQHAPVLITPHKAAKMIDSRYNVTQEEEAEMLEKLFPEGTHRKLKKFPLKEKQKLIVLKAIADRFEGKRKYDEKEVNQLLESIYHDYVLLRRYLIEYGFLARKADGSEYWKIL</sequence>
<accession>A0ACD4RC11</accession>
<protein>
    <submittedName>
        <fullName evidence="1">DUF2087 domain-containing protein</fullName>
    </submittedName>
</protein>
<name>A0ACD4RC11_9BACI</name>
<gene>
    <name evidence="1" type="ORF">QLQ22_01105</name>
</gene>
<reference evidence="2" key="1">
    <citation type="journal article" date="2025" name="Aquaculture">
        <title>Assessment of the bioflocculant production and safety properties of Metabacillus hrfriensis sp. nov. based on phenotypic and whole-genome sequencing analysis.</title>
        <authorList>
            <person name="Zhang R."/>
            <person name="Zhao Z."/>
            <person name="Luo L."/>
            <person name="Wang S."/>
            <person name="Guo K."/>
            <person name="Xu W."/>
        </authorList>
    </citation>
    <scope>NUCLEOTIDE SEQUENCE [LARGE SCALE GENOMIC DNA]</scope>
    <source>
        <strain evidence="2">CT-WN-B3</strain>
    </source>
</reference>
<dbReference type="EMBL" id="CP126116">
    <property type="protein sequence ID" value="WHZ58026.1"/>
    <property type="molecule type" value="Genomic_DNA"/>
</dbReference>